<feature type="compositionally biased region" description="Polar residues" evidence="1">
    <location>
        <begin position="223"/>
        <end position="232"/>
    </location>
</feature>
<feature type="compositionally biased region" description="Polar residues" evidence="1">
    <location>
        <begin position="196"/>
        <end position="212"/>
    </location>
</feature>
<sequence>MYRGPISSLIVKPNGFTLITDIEQKVFTLLNVVAQISGVLRLFVSLQTILFGFRPQSPWGLLIDGLLVVFELNLRTSWQIHLNKMGKPVPLLDPVSNRLDYSIYRQNRLGGSGSSSSSNVHVTDEDIDIQDDWKHRMEDRLYLMEHVFKNYYLDDEIFRPLKKAADRNRGDNNNVQVEKNCSVTQNDTLKEDDNNNDINTLVNDIPNSSSLMSRMRNQKLPPDSSNDSTRLISYNEEYK</sequence>
<dbReference type="Proteomes" id="UP001476247">
    <property type="component" value="Unassembled WGS sequence"/>
</dbReference>
<name>A0ABP9XRB8_9FUNG</name>
<organism evidence="2 3">
    <name type="scientific">Helicostylum pulchrum</name>
    <dbReference type="NCBI Taxonomy" id="562976"/>
    <lineage>
        <taxon>Eukaryota</taxon>
        <taxon>Fungi</taxon>
        <taxon>Fungi incertae sedis</taxon>
        <taxon>Mucoromycota</taxon>
        <taxon>Mucoromycotina</taxon>
        <taxon>Mucoromycetes</taxon>
        <taxon>Mucorales</taxon>
        <taxon>Mucorineae</taxon>
        <taxon>Mucoraceae</taxon>
        <taxon>Helicostylum</taxon>
    </lineage>
</organism>
<reference evidence="2 3" key="1">
    <citation type="submission" date="2024-04" db="EMBL/GenBank/DDBJ databases">
        <title>genome sequences of Mucor flavus KT1a and Helicostylum pulchrum KT1b strains isolation_sourced from the surface of a dry-aged beef.</title>
        <authorList>
            <person name="Toyotome T."/>
            <person name="Hosono M."/>
            <person name="Torimaru M."/>
            <person name="Fukuda K."/>
            <person name="Mikami N."/>
        </authorList>
    </citation>
    <scope>NUCLEOTIDE SEQUENCE [LARGE SCALE GENOMIC DNA]</scope>
    <source>
        <strain evidence="2 3">KT1b</strain>
    </source>
</reference>
<gene>
    <name evidence="2" type="ORF">HPULCUR_002078</name>
</gene>
<comment type="caution">
    <text evidence="2">The sequence shown here is derived from an EMBL/GenBank/DDBJ whole genome shotgun (WGS) entry which is preliminary data.</text>
</comment>
<keyword evidence="3" id="KW-1185">Reference proteome</keyword>
<evidence type="ECO:0000313" key="2">
    <source>
        <dbReference type="EMBL" id="GAA5796703.1"/>
    </source>
</evidence>
<evidence type="ECO:0000313" key="3">
    <source>
        <dbReference type="Proteomes" id="UP001476247"/>
    </source>
</evidence>
<feature type="region of interest" description="Disordered" evidence="1">
    <location>
        <begin position="183"/>
        <end position="239"/>
    </location>
</feature>
<evidence type="ECO:0000256" key="1">
    <source>
        <dbReference type="SAM" id="MobiDB-lite"/>
    </source>
</evidence>
<dbReference type="EMBL" id="BAABUJ010000006">
    <property type="protein sequence ID" value="GAA5796703.1"/>
    <property type="molecule type" value="Genomic_DNA"/>
</dbReference>
<proteinExistence type="predicted"/>
<accession>A0ABP9XRB8</accession>
<protein>
    <submittedName>
        <fullName evidence="2">Uncharacterized protein</fullName>
    </submittedName>
</protein>